<keyword evidence="3" id="KW-1185">Reference proteome</keyword>
<accession>A0A5C6M2Y7</accession>
<evidence type="ECO:0000313" key="3">
    <source>
        <dbReference type="Proteomes" id="UP000321083"/>
    </source>
</evidence>
<evidence type="ECO:0008006" key="4">
    <source>
        <dbReference type="Google" id="ProtNLM"/>
    </source>
</evidence>
<name>A0A5C6M2Y7_9PLAN</name>
<dbReference type="AlphaFoldDB" id="A0A5C6M2Y7"/>
<dbReference type="EMBL" id="SRHE01000682">
    <property type="protein sequence ID" value="TWW08412.1"/>
    <property type="molecule type" value="Genomic_DNA"/>
</dbReference>
<feature type="transmembrane region" description="Helical" evidence="1">
    <location>
        <begin position="85"/>
        <end position="105"/>
    </location>
</feature>
<sequence>ICDKKDIPMNDTIKIDSKVHCSNCFETHFSDQNDLEGKLVEKEIDPTICSSCSKDFGNVELNKISTYPICSECETTIKNKTFPSWVKGFFIAILVIVVASFIWNWKFYSAYSDIKKSNTFFQNGDYSNATSLMRLASQKVPEVEDIKSISIYFNGIDLLSKDKCSEALKEFEKCKEKIPADYDINTLIIQAKIGSTFENKDYNGFLEASKENLDLDTTLAISLASVASAYACIYADKGKEDDKLNALKYLEKAKQIDSTSQEMKTYYNMLDYRIYSHKIIKREEFIKQFPNGWTK</sequence>
<keyword evidence="1" id="KW-1133">Transmembrane helix</keyword>
<feature type="non-terminal residue" evidence="2">
    <location>
        <position position="1"/>
    </location>
</feature>
<reference evidence="2 3" key="1">
    <citation type="submission" date="2019-08" db="EMBL/GenBank/DDBJ databases">
        <title>100 year-old enigma solved: identification of Planctomyces bekefii, the type genus and species of the phylum Planctomycetes.</title>
        <authorList>
            <person name="Svetlana D.N."/>
            <person name="Overmann J."/>
        </authorList>
    </citation>
    <scope>NUCLEOTIDE SEQUENCE [LARGE SCALE GENOMIC DNA]</scope>
    <source>
        <strain evidence="2">Phe10_nw2017</strain>
    </source>
</reference>
<proteinExistence type="predicted"/>
<comment type="caution">
    <text evidence="2">The sequence shown here is derived from an EMBL/GenBank/DDBJ whole genome shotgun (WGS) entry which is preliminary data.</text>
</comment>
<dbReference type="Gene3D" id="1.25.40.10">
    <property type="entry name" value="Tetratricopeptide repeat domain"/>
    <property type="match status" value="1"/>
</dbReference>
<dbReference type="InterPro" id="IPR011990">
    <property type="entry name" value="TPR-like_helical_dom_sf"/>
</dbReference>
<evidence type="ECO:0000256" key="1">
    <source>
        <dbReference type="SAM" id="Phobius"/>
    </source>
</evidence>
<reference evidence="2 3" key="2">
    <citation type="submission" date="2019-08" db="EMBL/GenBank/DDBJ databases">
        <authorList>
            <person name="Henke P."/>
        </authorList>
    </citation>
    <scope>NUCLEOTIDE SEQUENCE [LARGE SCALE GENOMIC DNA]</scope>
    <source>
        <strain evidence="2">Phe10_nw2017</strain>
    </source>
</reference>
<keyword evidence="1" id="KW-0812">Transmembrane</keyword>
<dbReference type="Proteomes" id="UP000321083">
    <property type="component" value="Unassembled WGS sequence"/>
</dbReference>
<dbReference type="SUPFAM" id="SSF81901">
    <property type="entry name" value="HCP-like"/>
    <property type="match status" value="1"/>
</dbReference>
<evidence type="ECO:0000313" key="2">
    <source>
        <dbReference type="EMBL" id="TWW08412.1"/>
    </source>
</evidence>
<gene>
    <name evidence="2" type="ORF">E3A20_24600</name>
</gene>
<organism evidence="2 3">
    <name type="scientific">Planctomyces bekefii</name>
    <dbReference type="NCBI Taxonomy" id="1653850"/>
    <lineage>
        <taxon>Bacteria</taxon>
        <taxon>Pseudomonadati</taxon>
        <taxon>Planctomycetota</taxon>
        <taxon>Planctomycetia</taxon>
        <taxon>Planctomycetales</taxon>
        <taxon>Planctomycetaceae</taxon>
        <taxon>Planctomyces</taxon>
    </lineage>
</organism>
<protein>
    <recommendedName>
        <fullName evidence="4">Tetratricopeptide repeat protein</fullName>
    </recommendedName>
</protein>
<keyword evidence="1" id="KW-0472">Membrane</keyword>